<evidence type="ECO:0000313" key="3">
    <source>
        <dbReference type="Proteomes" id="UP000284178"/>
    </source>
</evidence>
<dbReference type="GeneID" id="83015714"/>
<dbReference type="GO" id="GO:0030975">
    <property type="term" value="F:thiamine binding"/>
    <property type="evidence" value="ECO:0007669"/>
    <property type="project" value="TreeGrafter"/>
</dbReference>
<proteinExistence type="predicted"/>
<dbReference type="InterPro" id="IPR006059">
    <property type="entry name" value="SBP"/>
</dbReference>
<dbReference type="PROSITE" id="PS51257">
    <property type="entry name" value="PROKAR_LIPOPROTEIN"/>
    <property type="match status" value="1"/>
</dbReference>
<organism evidence="2 3">
    <name type="scientific">Holdemania filiformis</name>
    <dbReference type="NCBI Taxonomy" id="61171"/>
    <lineage>
        <taxon>Bacteria</taxon>
        <taxon>Bacillati</taxon>
        <taxon>Bacillota</taxon>
        <taxon>Erysipelotrichia</taxon>
        <taxon>Erysipelotrichales</taxon>
        <taxon>Erysipelotrichaceae</taxon>
        <taxon>Holdemania</taxon>
    </lineage>
</organism>
<dbReference type="SUPFAM" id="SSF53850">
    <property type="entry name" value="Periplasmic binding protein-like II"/>
    <property type="match status" value="1"/>
</dbReference>
<dbReference type="AlphaFoldDB" id="A0A412FZC9"/>
<keyword evidence="1" id="KW-0732">Signal</keyword>
<dbReference type="GO" id="GO:0015888">
    <property type="term" value="P:thiamine transport"/>
    <property type="evidence" value="ECO:0007669"/>
    <property type="project" value="TreeGrafter"/>
</dbReference>
<sequence length="348" mass="38016">MKKLFTVLLAAFVLIGLTSCGNKNGGKDENIVVVYTGSNQAILDLLEPAFEEATGIDVQFVSFASAEGFAKAQAERDDPQADVMNCGGWAEIHSDEDLFIPYKNAHFDEYDPAVTDPSYLSQCNNGNTSVLIYNTELCPIEITGYEDLLNPALKGHIAMGNAIKSNSSYYHLENMLLAMGSDPENQGVDTEQGWEFVEKFLENLDGKIIDSSSAVYKGVASGEYWVGLTYDVGALTIINDGATNVKAVCMKEGVVTKTGGPGILKNCKHLDNAKAFVDYVTSKEWQEIAVTVPGQMTLRTDIEIPEYNDIGLADAKILDCNSDWTAKHKEEIVAKYQALLEKMNFGNN</sequence>
<dbReference type="GO" id="GO:0030288">
    <property type="term" value="C:outer membrane-bounded periplasmic space"/>
    <property type="evidence" value="ECO:0007669"/>
    <property type="project" value="TreeGrafter"/>
</dbReference>
<dbReference type="RefSeq" id="WP_117895096.1">
    <property type="nucleotide sequence ID" value="NZ_CABJCV010000011.1"/>
</dbReference>
<reference evidence="2 3" key="1">
    <citation type="submission" date="2018-08" db="EMBL/GenBank/DDBJ databases">
        <title>A genome reference for cultivated species of the human gut microbiota.</title>
        <authorList>
            <person name="Zou Y."/>
            <person name="Xue W."/>
            <person name="Luo G."/>
        </authorList>
    </citation>
    <scope>NUCLEOTIDE SEQUENCE [LARGE SCALE GENOMIC DNA]</scope>
    <source>
        <strain evidence="2 3">AF24-29</strain>
    </source>
</reference>
<keyword evidence="3" id="KW-1185">Reference proteome</keyword>
<dbReference type="Gene3D" id="3.40.190.10">
    <property type="entry name" value="Periplasmic binding protein-like II"/>
    <property type="match status" value="2"/>
</dbReference>
<dbReference type="EMBL" id="QRUP01000011">
    <property type="protein sequence ID" value="RGR73531.1"/>
    <property type="molecule type" value="Genomic_DNA"/>
</dbReference>
<comment type="caution">
    <text evidence="2">The sequence shown here is derived from an EMBL/GenBank/DDBJ whole genome shotgun (WGS) entry which is preliminary data.</text>
</comment>
<name>A0A412FZC9_9FIRM</name>
<dbReference type="Pfam" id="PF13416">
    <property type="entry name" value="SBP_bac_8"/>
    <property type="match status" value="1"/>
</dbReference>
<evidence type="ECO:0000256" key="1">
    <source>
        <dbReference type="ARBA" id="ARBA00022729"/>
    </source>
</evidence>
<dbReference type="PANTHER" id="PTHR30006:SF2">
    <property type="entry name" value="ABC TRANSPORTER SUBSTRATE-BINDING PROTEIN"/>
    <property type="match status" value="1"/>
</dbReference>
<accession>A0A412FZC9</accession>
<evidence type="ECO:0000313" key="2">
    <source>
        <dbReference type="EMBL" id="RGR73531.1"/>
    </source>
</evidence>
<dbReference type="PANTHER" id="PTHR30006">
    <property type="entry name" value="THIAMINE-BINDING PERIPLASMIC PROTEIN-RELATED"/>
    <property type="match status" value="1"/>
</dbReference>
<dbReference type="GO" id="GO:0030976">
    <property type="term" value="F:thiamine pyrophosphate binding"/>
    <property type="evidence" value="ECO:0007669"/>
    <property type="project" value="TreeGrafter"/>
</dbReference>
<gene>
    <name evidence="2" type="ORF">DWY25_09905</name>
</gene>
<dbReference type="Proteomes" id="UP000284178">
    <property type="component" value="Unassembled WGS sequence"/>
</dbReference>
<protein>
    <submittedName>
        <fullName evidence="2">Extracellular solute-binding protein</fullName>
    </submittedName>
</protein>